<dbReference type="SUPFAM" id="SSF53335">
    <property type="entry name" value="S-adenosyl-L-methionine-dependent methyltransferases"/>
    <property type="match status" value="1"/>
</dbReference>
<dbReference type="Gene3D" id="3.40.50.150">
    <property type="entry name" value="Vaccinia Virus protein VP39"/>
    <property type="match status" value="1"/>
</dbReference>
<dbReference type="InterPro" id="IPR001525">
    <property type="entry name" value="C5_MeTfrase"/>
</dbReference>
<comment type="similarity">
    <text evidence="7">Belongs to the class I-like SAM-binding methyltransferase superfamily. C5-methyltransferase family.</text>
</comment>
<evidence type="ECO:0000256" key="4">
    <source>
        <dbReference type="ARBA" id="ARBA00022691"/>
    </source>
</evidence>
<dbReference type="PANTHER" id="PTHR46098">
    <property type="entry name" value="TRNA (CYTOSINE(38)-C(5))-METHYLTRANSFERASE"/>
    <property type="match status" value="1"/>
</dbReference>
<evidence type="ECO:0000256" key="7">
    <source>
        <dbReference type="PROSITE-ProRule" id="PRU01016"/>
    </source>
</evidence>
<evidence type="ECO:0000313" key="8">
    <source>
        <dbReference type="Proteomes" id="UP000675920"/>
    </source>
</evidence>
<reference evidence="9" key="2">
    <citation type="journal article" date="2003" name="Trends Biochem. Sci.">
        <title>Many paths to methyltransfer: a chronicle of convergence.</title>
        <authorList>
            <person name="Schubert H.L."/>
            <person name="Blumenthal R.M."/>
            <person name="Cheng X."/>
        </authorList>
    </citation>
    <scope>NUCLEOTIDE SEQUENCE</scope>
</reference>
<proteinExistence type="inferred from homology"/>
<comment type="catalytic activity">
    <reaction evidence="6">
        <text>a 2'-deoxycytidine in DNA + S-adenosyl-L-methionine = a 5-methyl-2'-deoxycytidine in DNA + S-adenosyl-L-homocysteine + H(+)</text>
        <dbReference type="Rhea" id="RHEA:13681"/>
        <dbReference type="Rhea" id="RHEA-COMP:11369"/>
        <dbReference type="Rhea" id="RHEA-COMP:11370"/>
        <dbReference type="ChEBI" id="CHEBI:15378"/>
        <dbReference type="ChEBI" id="CHEBI:57856"/>
        <dbReference type="ChEBI" id="CHEBI:59789"/>
        <dbReference type="ChEBI" id="CHEBI:85452"/>
        <dbReference type="ChEBI" id="CHEBI:85454"/>
        <dbReference type="EC" id="2.1.1.37"/>
    </reaction>
</comment>
<keyword evidence="3 7" id="KW-0808">Transferase</keyword>
<dbReference type="EC" id="2.1.1.37" evidence="1"/>
<dbReference type="GO" id="GO:0009307">
    <property type="term" value="P:DNA restriction-modification system"/>
    <property type="evidence" value="ECO:0007669"/>
    <property type="project" value="UniProtKB-KW"/>
</dbReference>
<protein>
    <recommendedName>
        <fullName evidence="1">DNA (cytosine-5-)-methyltransferase</fullName>
        <ecNumber evidence="1">2.1.1.37</ecNumber>
    </recommendedName>
</protein>
<keyword evidence="5" id="KW-0680">Restriction system</keyword>
<feature type="active site" evidence="7">
    <location>
        <position position="79"/>
    </location>
</feature>
<dbReference type="PANTHER" id="PTHR46098:SF1">
    <property type="entry name" value="TRNA (CYTOSINE(38)-C(5))-METHYLTRANSFERASE"/>
    <property type="match status" value="1"/>
</dbReference>
<dbReference type="Proteomes" id="UP000675920">
    <property type="component" value="Unplaced"/>
</dbReference>
<dbReference type="OrthoDB" id="9813719at2"/>
<keyword evidence="8" id="KW-1185">Reference proteome</keyword>
<dbReference type="RefSeq" id="WP_084545097.1">
    <property type="nucleotide sequence ID" value="NZ_AXWS01000014.1"/>
</dbReference>
<dbReference type="InterPro" id="IPR050750">
    <property type="entry name" value="C5-MTase"/>
</dbReference>
<accession>A0A8B6XBG1</accession>
<dbReference type="GO" id="GO:0003886">
    <property type="term" value="F:DNA (cytosine-5-)-methyltransferase activity"/>
    <property type="evidence" value="ECO:0007669"/>
    <property type="project" value="UniProtKB-EC"/>
</dbReference>
<dbReference type="GO" id="GO:0032259">
    <property type="term" value="P:methylation"/>
    <property type="evidence" value="ECO:0007669"/>
    <property type="project" value="UniProtKB-KW"/>
</dbReference>
<evidence type="ECO:0000313" key="9">
    <source>
        <dbReference type="RefSeq" id="WP_084545097.1"/>
    </source>
</evidence>
<sequence length="348" mass="38088">MSDIRTFDMFCGGGGSSLGARAAGARIVGGVDLWAPATDSFTLNFPGAAVFNKDLRQLTPSAVIKKTGDIDLLLSSPECTHHTCARGSKPQSEESKETALQVIRYAKAMKPRWIVLENVVHMRPWARYPELKEKLGAIGYHLREQILDASNFGVPQKRRRLFLLADLKAVPQAVLPNDEAVLSARSILDPEGTWPTTVLRTPGRAKDTLARADRAIAQLGSKASFLLVYYGSDGAGGWQSLDMPLRTVTTIDRFALVRPGPDGKHRMRMLQPSEIRRAMGFPEGYVFPDVTRRERVKLLGNAVCSPVMTAIVRSLCQPSVSHEIASRPAVGRAWCSDARSLPSERVAA</sequence>
<name>A0A8B6XBG1_9BURK</name>
<organism evidence="8 9">
    <name type="scientific">Derxia gummosa DSM 723</name>
    <dbReference type="NCBI Taxonomy" id="1121388"/>
    <lineage>
        <taxon>Bacteria</taxon>
        <taxon>Pseudomonadati</taxon>
        <taxon>Pseudomonadota</taxon>
        <taxon>Betaproteobacteria</taxon>
        <taxon>Burkholderiales</taxon>
        <taxon>Alcaligenaceae</taxon>
        <taxon>Derxia</taxon>
    </lineage>
</organism>
<dbReference type="InterPro" id="IPR029063">
    <property type="entry name" value="SAM-dependent_MTases_sf"/>
</dbReference>
<reference evidence="9" key="1">
    <citation type="journal article" date="2002" name="Curr. Opin. Struct. Biol.">
        <title>SAM (dependent) I AM: the S-adenosylmethionine-dependent methyltransferase fold.</title>
        <authorList>
            <person name="Martin J.L."/>
            <person name="McMillan F.M."/>
        </authorList>
    </citation>
    <scope>NUCLEOTIDE SEQUENCE</scope>
</reference>
<evidence type="ECO:0000256" key="3">
    <source>
        <dbReference type="ARBA" id="ARBA00022679"/>
    </source>
</evidence>
<dbReference type="AlphaFoldDB" id="A0A8B6XBG1"/>
<dbReference type="Gene3D" id="3.90.120.10">
    <property type="entry name" value="DNA Methylase, subunit A, domain 2"/>
    <property type="match status" value="1"/>
</dbReference>
<evidence type="ECO:0000256" key="5">
    <source>
        <dbReference type="ARBA" id="ARBA00022747"/>
    </source>
</evidence>
<evidence type="ECO:0000256" key="1">
    <source>
        <dbReference type="ARBA" id="ARBA00011975"/>
    </source>
</evidence>
<dbReference type="Pfam" id="PF00145">
    <property type="entry name" value="DNA_methylase"/>
    <property type="match status" value="1"/>
</dbReference>
<evidence type="ECO:0000256" key="6">
    <source>
        <dbReference type="ARBA" id="ARBA00047422"/>
    </source>
</evidence>
<dbReference type="PROSITE" id="PS51679">
    <property type="entry name" value="SAM_MT_C5"/>
    <property type="match status" value="1"/>
</dbReference>
<keyword evidence="2 7" id="KW-0489">Methyltransferase</keyword>
<dbReference type="PRINTS" id="PR00105">
    <property type="entry name" value="C5METTRFRASE"/>
</dbReference>
<evidence type="ECO:0000256" key="2">
    <source>
        <dbReference type="ARBA" id="ARBA00022603"/>
    </source>
</evidence>
<keyword evidence="4 7" id="KW-0949">S-adenosyl-L-methionine</keyword>
<reference evidence="9" key="3">
    <citation type="submission" date="2025-08" db="UniProtKB">
        <authorList>
            <consortium name="RefSeq"/>
        </authorList>
    </citation>
    <scope>IDENTIFICATION</scope>
</reference>